<feature type="transmembrane region" description="Helical" evidence="1">
    <location>
        <begin position="12"/>
        <end position="31"/>
    </location>
</feature>
<dbReference type="PATRIC" id="fig|997347.4.peg.2387"/>
<keyword evidence="3" id="KW-1185">Reference proteome</keyword>
<gene>
    <name evidence="2" type="ORF">HMPREF9094_2751</name>
</gene>
<comment type="caution">
    <text evidence="2">The sequence shown here is derived from an EMBL/GenBank/DDBJ whole genome shotgun (WGS) entry which is preliminary data.</text>
</comment>
<keyword evidence="1" id="KW-1133">Transmembrane helix</keyword>
<accession>F9ES46</accession>
<evidence type="ECO:0000313" key="2">
    <source>
        <dbReference type="EMBL" id="EGQ73138.1"/>
    </source>
</evidence>
<sequence>MKTKTVKLNFILNFLRMTIGSLFIVLTTPYITRILGPESLGKVEYVNSIITYFTFFLY</sequence>
<dbReference type="HOGENOM" id="CLU_2972907_0_0_0"/>
<dbReference type="Proteomes" id="UP000005392">
    <property type="component" value="Unassembled WGS sequence"/>
</dbReference>
<proteinExistence type="predicted"/>
<dbReference type="AlphaFoldDB" id="F9ES46"/>
<keyword evidence="1" id="KW-0812">Transmembrane</keyword>
<keyword evidence="1" id="KW-0472">Membrane</keyword>
<name>F9ES46_9FUSO</name>
<reference evidence="2 3" key="1">
    <citation type="submission" date="2011-05" db="EMBL/GenBank/DDBJ databases">
        <authorList>
            <person name="Muzny D."/>
            <person name="Qin X."/>
            <person name="Deng J."/>
            <person name="Jiang H."/>
            <person name="Liu Y."/>
            <person name="Qu J."/>
            <person name="Song X.-Z."/>
            <person name="Zhang L."/>
            <person name="Thornton R."/>
            <person name="Coyle M."/>
            <person name="Francisco L."/>
            <person name="Jackson L."/>
            <person name="Javaid M."/>
            <person name="Korchina V."/>
            <person name="Kovar C."/>
            <person name="Mata R."/>
            <person name="Mathew T."/>
            <person name="Ngo R."/>
            <person name="Nguyen L."/>
            <person name="Nguyen N."/>
            <person name="Okwuonu G."/>
            <person name="Ongeri F."/>
            <person name="Pham C."/>
            <person name="Simmons D."/>
            <person name="Wilczek-Boney K."/>
            <person name="Hale W."/>
            <person name="Jakkamsetti A."/>
            <person name="Pham P."/>
            <person name="Ruth R."/>
            <person name="San Lucas F."/>
            <person name="Warren J."/>
            <person name="Zhang J."/>
            <person name="Zhao Z."/>
            <person name="Zhou C."/>
            <person name="Zhu D."/>
            <person name="Lee S."/>
            <person name="Bess C."/>
            <person name="Blankenburg K."/>
            <person name="Forbes L."/>
            <person name="Fu Q."/>
            <person name="Gubbala S."/>
            <person name="Hirani K."/>
            <person name="Jayaseelan J.C."/>
            <person name="Lara F."/>
            <person name="Munidasa M."/>
            <person name="Palculict T."/>
            <person name="Patil S."/>
            <person name="Pu L.-L."/>
            <person name="Saada N."/>
            <person name="Tang L."/>
            <person name="Weissenberger G."/>
            <person name="Zhu Y."/>
            <person name="Hemphill L."/>
            <person name="Shang Y."/>
            <person name="Youmans B."/>
            <person name="Ayvaz T."/>
            <person name="Ross M."/>
            <person name="Santibanez J."/>
            <person name="Aqrawi P."/>
            <person name="Gross S."/>
            <person name="Joshi V."/>
            <person name="Fowler G."/>
            <person name="Nazareth L."/>
            <person name="Reid J."/>
            <person name="Worley K."/>
            <person name="Petrosino J."/>
            <person name="Highlander S."/>
            <person name="Gibbs R."/>
        </authorList>
    </citation>
    <scope>NUCLEOTIDE SEQUENCE [LARGE SCALE GENOMIC DNA]</scope>
    <source>
        <strain evidence="2 3">ATCC 51191</strain>
    </source>
</reference>
<organism evidence="2 3">
    <name type="scientific">Fusobacterium animalis ATCC 51191</name>
    <dbReference type="NCBI Taxonomy" id="997347"/>
    <lineage>
        <taxon>Bacteria</taxon>
        <taxon>Fusobacteriati</taxon>
        <taxon>Fusobacteriota</taxon>
        <taxon>Fusobacteriia</taxon>
        <taxon>Fusobacteriales</taxon>
        <taxon>Fusobacteriaceae</taxon>
        <taxon>Fusobacterium</taxon>
    </lineage>
</organism>
<protein>
    <submittedName>
        <fullName evidence="2">Polysaccharide biosynthesis protein</fullName>
    </submittedName>
</protein>
<evidence type="ECO:0000313" key="3">
    <source>
        <dbReference type="Proteomes" id="UP000005392"/>
    </source>
</evidence>
<evidence type="ECO:0000256" key="1">
    <source>
        <dbReference type="SAM" id="Phobius"/>
    </source>
</evidence>
<dbReference type="EMBL" id="AFQD01000737">
    <property type="protein sequence ID" value="EGQ73138.1"/>
    <property type="molecule type" value="Genomic_DNA"/>
</dbReference>